<sequence>MKDLYTALSVEPDAESDRIAAAAASQPEMQDFTAILLDPDKRAGYDRVRTTLNEIAELRFRLGLPNNNEWFRKNFPNHSRWLQLQAHDRRVAEQNAQREAEAEAARQAVHSARAGWRMAPELLAISSLLLIAGLVAGYLYLY</sequence>
<keyword evidence="1" id="KW-1133">Transmembrane helix</keyword>
<dbReference type="RefSeq" id="WP_354694507.1">
    <property type="nucleotide sequence ID" value="NZ_JAZHOG010000003.1"/>
</dbReference>
<feature type="transmembrane region" description="Helical" evidence="1">
    <location>
        <begin position="122"/>
        <end position="141"/>
    </location>
</feature>
<reference evidence="2 3" key="1">
    <citation type="submission" date="2024-02" db="EMBL/GenBank/DDBJ databases">
        <title>A novel Wenzhouxiangellaceae bacterium, isolated from coastal sediments.</title>
        <authorList>
            <person name="Du Z.-J."/>
            <person name="Ye Y.-Q."/>
            <person name="Zhang X.-Y."/>
        </authorList>
    </citation>
    <scope>NUCLEOTIDE SEQUENCE [LARGE SCALE GENOMIC DNA]</scope>
    <source>
        <strain evidence="2 3">CH-27</strain>
    </source>
</reference>
<dbReference type="Proteomes" id="UP001359886">
    <property type="component" value="Unassembled WGS sequence"/>
</dbReference>
<organism evidence="2 3">
    <name type="scientific">Elongatibacter sediminis</name>
    <dbReference type="NCBI Taxonomy" id="3119006"/>
    <lineage>
        <taxon>Bacteria</taxon>
        <taxon>Pseudomonadati</taxon>
        <taxon>Pseudomonadota</taxon>
        <taxon>Gammaproteobacteria</taxon>
        <taxon>Chromatiales</taxon>
        <taxon>Wenzhouxiangellaceae</taxon>
        <taxon>Elongatibacter</taxon>
    </lineage>
</organism>
<gene>
    <name evidence="2" type="ORF">V3330_06095</name>
</gene>
<keyword evidence="3" id="KW-1185">Reference proteome</keyword>
<evidence type="ECO:0000256" key="1">
    <source>
        <dbReference type="SAM" id="Phobius"/>
    </source>
</evidence>
<dbReference type="AlphaFoldDB" id="A0AAW9R5X8"/>
<name>A0AAW9R5X8_9GAMM</name>
<comment type="caution">
    <text evidence="2">The sequence shown here is derived from an EMBL/GenBank/DDBJ whole genome shotgun (WGS) entry which is preliminary data.</text>
</comment>
<accession>A0AAW9R5X8</accession>
<evidence type="ECO:0008006" key="4">
    <source>
        <dbReference type="Google" id="ProtNLM"/>
    </source>
</evidence>
<evidence type="ECO:0000313" key="2">
    <source>
        <dbReference type="EMBL" id="MEJ8567192.1"/>
    </source>
</evidence>
<keyword evidence="1" id="KW-0472">Membrane</keyword>
<proteinExistence type="predicted"/>
<keyword evidence="1" id="KW-0812">Transmembrane</keyword>
<dbReference type="EMBL" id="JAZHOG010000003">
    <property type="protein sequence ID" value="MEJ8567192.1"/>
    <property type="molecule type" value="Genomic_DNA"/>
</dbReference>
<evidence type="ECO:0000313" key="3">
    <source>
        <dbReference type="Proteomes" id="UP001359886"/>
    </source>
</evidence>
<protein>
    <recommendedName>
        <fullName evidence="4">J domain-containing protein</fullName>
    </recommendedName>
</protein>